<dbReference type="Gene3D" id="3.30.1330.80">
    <property type="entry name" value="Hypothetical protein, similar to alpha- acetolactate decarboxylase, domain 2"/>
    <property type="match status" value="1"/>
</dbReference>
<dbReference type="SUPFAM" id="SSF117856">
    <property type="entry name" value="AF0104/ALDC/Ptd012-like"/>
    <property type="match status" value="1"/>
</dbReference>
<accession>A0ABT6DKE2</accession>
<dbReference type="GO" id="GO:0003677">
    <property type="term" value="F:DNA binding"/>
    <property type="evidence" value="ECO:0007669"/>
    <property type="project" value="UniProtKB-KW"/>
</dbReference>
<protein>
    <submittedName>
        <fullName evidence="2">DNA-binding protein</fullName>
    </submittedName>
</protein>
<dbReference type="PANTHER" id="PTHR34988">
    <property type="entry name" value="PROTEIN, PUTATIVE-RELATED"/>
    <property type="match status" value="1"/>
</dbReference>
<evidence type="ECO:0000259" key="1">
    <source>
        <dbReference type="PROSITE" id="PS51742"/>
    </source>
</evidence>
<evidence type="ECO:0000313" key="2">
    <source>
        <dbReference type="EMBL" id="MDG0817332.1"/>
    </source>
</evidence>
<dbReference type="EMBL" id="JANRMI010000004">
    <property type="protein sequence ID" value="MDG0817332.1"/>
    <property type="molecule type" value="Genomic_DNA"/>
</dbReference>
<keyword evidence="2" id="KW-0238">DNA-binding</keyword>
<name>A0ABT6DKE2_9BACT</name>
<feature type="domain" description="PPC" evidence="1">
    <location>
        <begin position="7"/>
        <end position="138"/>
    </location>
</feature>
<dbReference type="Pfam" id="PF03479">
    <property type="entry name" value="PCC"/>
    <property type="match status" value="1"/>
</dbReference>
<sequence>MIPQVLTSRLTSFCFRLRPGQDLKKELLLYAETHQLKAAAILSAVGSLKVACLRLSDRKETSEFTGPFEIVSLMGTVSASGIHMHMSISDGDGKVLGGHLMDGCLVYTTAEIILLESTDLVFDRQMDEGTGYKELVVKARE</sequence>
<organism evidence="2 3">
    <name type="scientific">Bdellovibrio svalbardensis</name>
    <dbReference type="NCBI Taxonomy" id="2972972"/>
    <lineage>
        <taxon>Bacteria</taxon>
        <taxon>Pseudomonadati</taxon>
        <taxon>Bdellovibrionota</taxon>
        <taxon>Bdellovibrionia</taxon>
        <taxon>Bdellovibrionales</taxon>
        <taxon>Pseudobdellovibrionaceae</taxon>
        <taxon>Bdellovibrio</taxon>
    </lineage>
</organism>
<evidence type="ECO:0000313" key="3">
    <source>
        <dbReference type="Proteomes" id="UP001152321"/>
    </source>
</evidence>
<dbReference type="CDD" id="cd11378">
    <property type="entry name" value="DUF296"/>
    <property type="match status" value="1"/>
</dbReference>
<dbReference type="RefSeq" id="WP_277578810.1">
    <property type="nucleotide sequence ID" value="NZ_JANRMI010000004.1"/>
</dbReference>
<dbReference type="PANTHER" id="PTHR34988:SF1">
    <property type="entry name" value="DNA-BINDING PROTEIN"/>
    <property type="match status" value="1"/>
</dbReference>
<keyword evidence="3" id="KW-1185">Reference proteome</keyword>
<gene>
    <name evidence="2" type="ORF">NWE73_13205</name>
</gene>
<proteinExistence type="predicted"/>
<dbReference type="PROSITE" id="PS51742">
    <property type="entry name" value="PPC"/>
    <property type="match status" value="1"/>
</dbReference>
<dbReference type="InterPro" id="IPR005175">
    <property type="entry name" value="PPC_dom"/>
</dbReference>
<reference evidence="2" key="1">
    <citation type="submission" date="2022-08" db="EMBL/GenBank/DDBJ databases">
        <title>Novel Bdellovibrio Species Isolated from Svalbard: Designation Bdellovibrio svalbardensis.</title>
        <authorList>
            <person name="Mitchell R.J."/>
            <person name="Choi S.Y."/>
        </authorList>
    </citation>
    <scope>NUCLEOTIDE SEQUENCE</scope>
    <source>
        <strain evidence="2">PAP01</strain>
    </source>
</reference>
<comment type="caution">
    <text evidence="2">The sequence shown here is derived from an EMBL/GenBank/DDBJ whole genome shotgun (WGS) entry which is preliminary data.</text>
</comment>
<dbReference type="Proteomes" id="UP001152321">
    <property type="component" value="Unassembled WGS sequence"/>
</dbReference>